<keyword evidence="1 2" id="KW-0732">Signal</keyword>
<dbReference type="STRING" id="1408250.Q760_16710"/>
<dbReference type="Pfam" id="PF00497">
    <property type="entry name" value="SBP_bac_3"/>
    <property type="match status" value="1"/>
</dbReference>
<dbReference type="EMBL" id="AXNT01000008">
    <property type="protein sequence ID" value="KGM03643.1"/>
    <property type="molecule type" value="Genomic_DNA"/>
</dbReference>
<proteinExistence type="predicted"/>
<evidence type="ECO:0000256" key="1">
    <source>
        <dbReference type="ARBA" id="ARBA00022729"/>
    </source>
</evidence>
<dbReference type="PROSITE" id="PS51257">
    <property type="entry name" value="PROKAR_LIPOPROTEIN"/>
    <property type="match status" value="1"/>
</dbReference>
<dbReference type="SMART" id="SM00062">
    <property type="entry name" value="PBPb"/>
    <property type="match status" value="1"/>
</dbReference>
<comment type="caution">
    <text evidence="4">The sequence shown here is derived from an EMBL/GenBank/DDBJ whole genome shotgun (WGS) entry which is preliminary data.</text>
</comment>
<reference evidence="4 5" key="1">
    <citation type="submission" date="2013-10" db="EMBL/GenBank/DDBJ databases">
        <authorList>
            <person name="Wang G."/>
            <person name="Zhuang W."/>
        </authorList>
    </citation>
    <scope>NUCLEOTIDE SEQUENCE [LARGE SCALE GENOMIC DNA]</scope>
    <source>
        <strain evidence="4 5">DSM 20118</strain>
    </source>
</reference>
<dbReference type="OrthoDB" id="8454826at2"/>
<evidence type="ECO:0000256" key="2">
    <source>
        <dbReference type="SAM" id="SignalP"/>
    </source>
</evidence>
<keyword evidence="5" id="KW-1185">Reference proteome</keyword>
<dbReference type="PANTHER" id="PTHR35936">
    <property type="entry name" value="MEMBRANE-BOUND LYTIC MUREIN TRANSGLYCOSYLASE F"/>
    <property type="match status" value="1"/>
</dbReference>
<dbReference type="SUPFAM" id="SSF53850">
    <property type="entry name" value="Periplasmic binding protein-like II"/>
    <property type="match status" value="1"/>
</dbReference>
<protein>
    <submittedName>
        <fullName evidence="4">ABC transporter substrate-binding protein</fullName>
    </submittedName>
</protein>
<evidence type="ECO:0000259" key="3">
    <source>
        <dbReference type="SMART" id="SM00062"/>
    </source>
</evidence>
<evidence type="ECO:0000313" key="5">
    <source>
        <dbReference type="Proteomes" id="UP000029833"/>
    </source>
</evidence>
<feature type="signal peptide" evidence="2">
    <location>
        <begin position="1"/>
        <end position="20"/>
    </location>
</feature>
<dbReference type="InterPro" id="IPR001638">
    <property type="entry name" value="Solute-binding_3/MltF_N"/>
</dbReference>
<organism evidence="4 5">
    <name type="scientific">Cellulomonas cellasea DSM 20118</name>
    <dbReference type="NCBI Taxonomy" id="1408250"/>
    <lineage>
        <taxon>Bacteria</taxon>
        <taxon>Bacillati</taxon>
        <taxon>Actinomycetota</taxon>
        <taxon>Actinomycetes</taxon>
        <taxon>Micrococcales</taxon>
        <taxon>Cellulomonadaceae</taxon>
        <taxon>Cellulomonas</taxon>
    </lineage>
</organism>
<feature type="chain" id="PRO_5038501303" evidence="2">
    <location>
        <begin position="21"/>
        <end position="269"/>
    </location>
</feature>
<gene>
    <name evidence="4" type="ORF">Q760_16710</name>
</gene>
<accession>A0A0A0BBW3</accession>
<sequence>MTRTTRLVPLGLAVTLLLSACSGGDGTPAATSDSGVPLVAEGKLTVCTNPPYEPFEFTDDSGEIVGLDIDIVAEIATDLGVEPEIKVAQFEGIQSGADLETGNCDLVASAITITEERAARIDFSEPYFDADQGLLLPAAAGVEPMDEAEALASLEGSTIGVQQETTGAAWATENGLTTIEFEDLGLQVQALENGQVNAIINDVAVLGPFVEDGYTFGATFTTGEQYGFGVKKGNTALLDAVNGTLERIQGDGTYDAIYTERIGDIPTAD</sequence>
<evidence type="ECO:0000313" key="4">
    <source>
        <dbReference type="EMBL" id="KGM03643.1"/>
    </source>
</evidence>
<dbReference type="RefSeq" id="WP_034624793.1">
    <property type="nucleotide sequence ID" value="NZ_AXNT01000008.1"/>
</dbReference>
<feature type="domain" description="Solute-binding protein family 3/N-terminal" evidence="3">
    <location>
        <begin position="43"/>
        <end position="265"/>
    </location>
</feature>
<dbReference type="Gene3D" id="3.40.190.10">
    <property type="entry name" value="Periplasmic binding protein-like II"/>
    <property type="match status" value="2"/>
</dbReference>
<dbReference type="Proteomes" id="UP000029833">
    <property type="component" value="Unassembled WGS sequence"/>
</dbReference>
<dbReference type="PANTHER" id="PTHR35936:SF17">
    <property type="entry name" value="ARGININE-BINDING EXTRACELLULAR PROTEIN ARTP"/>
    <property type="match status" value="1"/>
</dbReference>
<name>A0A0A0BBW3_9CELL</name>
<dbReference type="AlphaFoldDB" id="A0A0A0BBW3"/>